<organism evidence="2 3">
    <name type="scientific">Gulo gulo</name>
    <name type="common">Wolverine</name>
    <name type="synonym">Gluton</name>
    <dbReference type="NCBI Taxonomy" id="48420"/>
    <lineage>
        <taxon>Eukaryota</taxon>
        <taxon>Metazoa</taxon>
        <taxon>Chordata</taxon>
        <taxon>Craniata</taxon>
        <taxon>Vertebrata</taxon>
        <taxon>Euteleostomi</taxon>
        <taxon>Mammalia</taxon>
        <taxon>Eutheria</taxon>
        <taxon>Laurasiatheria</taxon>
        <taxon>Carnivora</taxon>
        <taxon>Caniformia</taxon>
        <taxon>Musteloidea</taxon>
        <taxon>Mustelidae</taxon>
        <taxon>Guloninae</taxon>
        <taxon>Gulo</taxon>
    </lineage>
</organism>
<gene>
    <name evidence="2" type="ORF">BN2614_LOCUS1</name>
</gene>
<proteinExistence type="predicted"/>
<protein>
    <submittedName>
        <fullName evidence="2">Uncharacterized protein</fullName>
    </submittedName>
</protein>
<reference evidence="2 3" key="1">
    <citation type="submission" date="2018-10" db="EMBL/GenBank/DDBJ databases">
        <authorList>
            <person name="Ekblom R."/>
            <person name="Jareborg N."/>
        </authorList>
    </citation>
    <scope>NUCLEOTIDE SEQUENCE [LARGE SCALE GENOMIC DNA]</scope>
    <source>
        <tissue evidence="2">Muscle</tissue>
    </source>
</reference>
<accession>A0A9X9PZV7</accession>
<evidence type="ECO:0000313" key="2">
    <source>
        <dbReference type="EMBL" id="VCW79440.1"/>
    </source>
</evidence>
<keyword evidence="3" id="KW-1185">Reference proteome</keyword>
<evidence type="ECO:0000256" key="1">
    <source>
        <dbReference type="SAM" id="MobiDB-lite"/>
    </source>
</evidence>
<feature type="region of interest" description="Disordered" evidence="1">
    <location>
        <begin position="1"/>
        <end position="21"/>
    </location>
</feature>
<dbReference type="EMBL" id="CYRY02012011">
    <property type="protein sequence ID" value="VCW79440.1"/>
    <property type="molecule type" value="Genomic_DNA"/>
</dbReference>
<dbReference type="Proteomes" id="UP000269945">
    <property type="component" value="Unassembled WGS sequence"/>
</dbReference>
<sequence length="113" mass="12604">MVAAPGMHSWHSTARRTSLPEVRAQPGRGNFWVPESGALLNQLGSSWEELFGRATAVRKPRGKKLVRGMHFCFFWQNSTGADCSGPKAMGKKKKKPFAAAIDNLSLFTWWVQN</sequence>
<name>A0A9X9PZV7_GULGU</name>
<comment type="caution">
    <text evidence="2">The sequence shown here is derived from an EMBL/GenBank/DDBJ whole genome shotgun (WGS) entry which is preliminary data.</text>
</comment>
<evidence type="ECO:0000313" key="3">
    <source>
        <dbReference type="Proteomes" id="UP000269945"/>
    </source>
</evidence>
<dbReference type="AlphaFoldDB" id="A0A9X9PZV7"/>